<evidence type="ECO:0000313" key="2">
    <source>
        <dbReference type="Proteomes" id="UP001059209"/>
    </source>
</evidence>
<dbReference type="SUPFAM" id="SSF50965">
    <property type="entry name" value="Galactose oxidase, central domain"/>
    <property type="match status" value="1"/>
</dbReference>
<sequence length="200" mass="21783">MGSGTTGFVQTIAIEDNFVYAGGNFVGAGNKTVNRIAVFDLSNQDWEPIENGVTGNVNDIISKDNYIYVTGTFEAAGTIGSSSDEFKFMGNITRWSESDGWEALGTDTNVGIDTRGNALIHTNSNQELIVGGNFNQSGATVNTNNIAKWALEFDQNSIDSDSDGVDDTIDECPRYTSRHTSYTKRLSHSCISSRSIYCWK</sequence>
<gene>
    <name evidence="1" type="ORF">NYZ99_07080</name>
</gene>
<name>A0ABY5YBH7_9FLAO</name>
<keyword evidence="2" id="KW-1185">Reference proteome</keyword>
<accession>A0ABY5YBH7</accession>
<dbReference type="InterPro" id="IPR011043">
    <property type="entry name" value="Gal_Oxase/kelch_b-propeller"/>
</dbReference>
<reference evidence="1" key="1">
    <citation type="submission" date="2022-09" db="EMBL/GenBank/DDBJ databases">
        <title>Maribacter litopenaei sp. nov., isolated from the intestinal tract of the Pacific White Shrimp, Litopenaeus vannamei.</title>
        <authorList>
            <person name="Kim S.Y."/>
            <person name="Hwang C.Y."/>
        </authorList>
    </citation>
    <scope>NUCLEOTIDE SEQUENCE</scope>
    <source>
        <strain evidence="1">HL-LV01</strain>
    </source>
</reference>
<proteinExistence type="predicted"/>
<evidence type="ECO:0008006" key="3">
    <source>
        <dbReference type="Google" id="ProtNLM"/>
    </source>
</evidence>
<dbReference type="RefSeq" id="WP_260574590.1">
    <property type="nucleotide sequence ID" value="NZ_CP104205.1"/>
</dbReference>
<evidence type="ECO:0000313" key="1">
    <source>
        <dbReference type="EMBL" id="UWX56064.1"/>
    </source>
</evidence>
<dbReference type="Proteomes" id="UP001059209">
    <property type="component" value="Chromosome"/>
</dbReference>
<organism evidence="1 2">
    <name type="scientific">Maribacter litopenaei</name>
    <dbReference type="NCBI Taxonomy" id="2976127"/>
    <lineage>
        <taxon>Bacteria</taxon>
        <taxon>Pseudomonadati</taxon>
        <taxon>Bacteroidota</taxon>
        <taxon>Flavobacteriia</taxon>
        <taxon>Flavobacteriales</taxon>
        <taxon>Flavobacteriaceae</taxon>
        <taxon>Maribacter</taxon>
    </lineage>
</organism>
<protein>
    <recommendedName>
        <fullName evidence="3">Galactose oxidase, central domain</fullName>
    </recommendedName>
</protein>
<dbReference type="EMBL" id="CP104205">
    <property type="protein sequence ID" value="UWX56064.1"/>
    <property type="molecule type" value="Genomic_DNA"/>
</dbReference>